<evidence type="ECO:0000313" key="2">
    <source>
        <dbReference type="Proteomes" id="UP000189475"/>
    </source>
</evidence>
<dbReference type="AlphaFoldDB" id="A0A1R4B3B5"/>
<sequence>MDLLSALSILSKSSPYAVSTERQDSSLLADYKKYIYIETEIEEDFRNALLRSQSNEIIFLCGSSGDGKSEILTRYSQKFCATKDFHLDATHSFAPSQTAIQALDDKFSQFKSGTKPLVIGINTGMLGNYAEEGAEEHQDIKDSIKAFLSNKETPIHHTYLDFERYPKFTFVDSEGKSEFTQTFLKRLTNPTLDNPFYALYSSELAKNGTSTLLVNFTLLSNASVQQTIVELLVKARLIKDQFLTARALLDFVFQVLAMDGYLFDNLFTATNNEILEQIRSFDPSANHTKNIDEFILEFSLGMGSSSYSELEETLNKFGNFEISEPKSMLRALYVLKFDSQFINEFSSKFINDFNNDLVSRYAHVWLLHDEFNTNQEYQRELSNFYRYVLVPAIHRYCNRNAPNLDENVYFVNEFNQFKVAVELIVKADFSQLKLQPKAKIGVFNACIKINGQLIKPIAININLFELLEKINQGYRPNKHDKNAVLQLEDVIERIVTASTGEDTLHIFSAENKYKITNDEGDFFDVSGL</sequence>
<proteinExistence type="predicted"/>
<dbReference type="EMBL" id="FUFT01000002">
    <property type="protein sequence ID" value="SJL83408.1"/>
    <property type="molecule type" value="Genomic_DNA"/>
</dbReference>
<evidence type="ECO:0008006" key="3">
    <source>
        <dbReference type="Google" id="ProtNLM"/>
    </source>
</evidence>
<evidence type="ECO:0000313" key="1">
    <source>
        <dbReference type="EMBL" id="SJL83408.1"/>
    </source>
</evidence>
<dbReference type="NCBIfam" id="TIGR03238">
    <property type="entry name" value="dnd_assoc_3"/>
    <property type="match status" value="1"/>
</dbReference>
<protein>
    <recommendedName>
        <fullName evidence="3">DNA phosphorothioation-dependent restriction protein DptF</fullName>
    </recommendedName>
</protein>
<dbReference type="STRING" id="1918946.VPAL9027_01374"/>
<gene>
    <name evidence="1" type="ORF">VPAL9027_01374</name>
</gene>
<dbReference type="OrthoDB" id="257964at2"/>
<dbReference type="InterPro" id="IPR017647">
    <property type="entry name" value="Dnd_assoc_3"/>
</dbReference>
<dbReference type="Proteomes" id="UP000189475">
    <property type="component" value="Unassembled WGS sequence"/>
</dbReference>
<dbReference type="RefSeq" id="WP_077313490.1">
    <property type="nucleotide sequence ID" value="NZ_AP024887.1"/>
</dbReference>
<name>A0A1R4B3B5_9VIBR</name>
<accession>A0A1R4B3B5</accession>
<keyword evidence="2" id="KW-1185">Reference proteome</keyword>
<organism evidence="1 2">
    <name type="scientific">Vibrio palustris</name>
    <dbReference type="NCBI Taxonomy" id="1918946"/>
    <lineage>
        <taxon>Bacteria</taxon>
        <taxon>Pseudomonadati</taxon>
        <taxon>Pseudomonadota</taxon>
        <taxon>Gammaproteobacteria</taxon>
        <taxon>Vibrionales</taxon>
        <taxon>Vibrionaceae</taxon>
        <taxon>Vibrio</taxon>
    </lineage>
</organism>
<reference evidence="1 2" key="1">
    <citation type="submission" date="2017-02" db="EMBL/GenBank/DDBJ databases">
        <authorList>
            <person name="Peterson S.W."/>
        </authorList>
    </citation>
    <scope>NUCLEOTIDE SEQUENCE [LARGE SCALE GENOMIC DNA]</scope>
    <source>
        <strain evidence="1 2">CECT 9027</strain>
    </source>
</reference>